<sequence length="269" mass="30319">MSNEERELQALESELDEHLSEWHVKAPDEAKINETILALRQHMPQVKDEPEDIDESTSIFKQALLELNHSWKRLFASQLVILLVGVAMMINGNAGDLLETLFSLGPLVLMVGLWHGVQIQRHQMAELELTFKYAANQLFLARFMVAAMIHLICVLPVLVASSTEGLQFFWQAVLSWLIPSVFLAAVFLMLTTILPKHWAVAPAIMAGWVMVSFYLIIDNQVFSAFIYQSSFFVHVGAIALACLSLIGGLYLAKRRMTHAFEHTITDEVL</sequence>
<organism evidence="2 3">
    <name type="scientific">Thalassobacillus hwangdonensis</name>
    <dbReference type="NCBI Taxonomy" id="546108"/>
    <lineage>
        <taxon>Bacteria</taxon>
        <taxon>Bacillati</taxon>
        <taxon>Bacillota</taxon>
        <taxon>Bacilli</taxon>
        <taxon>Bacillales</taxon>
        <taxon>Bacillaceae</taxon>
        <taxon>Thalassobacillus</taxon>
    </lineage>
</organism>
<protein>
    <recommendedName>
        <fullName evidence="4">DUF4401 domain-containing protein</fullName>
    </recommendedName>
</protein>
<gene>
    <name evidence="2" type="ORF">ACFQ2J_08640</name>
</gene>
<evidence type="ECO:0008006" key="4">
    <source>
        <dbReference type="Google" id="ProtNLM"/>
    </source>
</evidence>
<feature type="transmembrane region" description="Helical" evidence="1">
    <location>
        <begin position="168"/>
        <end position="191"/>
    </location>
</feature>
<feature type="transmembrane region" description="Helical" evidence="1">
    <location>
        <begin position="198"/>
        <end position="217"/>
    </location>
</feature>
<keyword evidence="1" id="KW-0472">Membrane</keyword>
<evidence type="ECO:0000256" key="1">
    <source>
        <dbReference type="SAM" id="Phobius"/>
    </source>
</evidence>
<feature type="transmembrane region" description="Helical" evidence="1">
    <location>
        <begin position="74"/>
        <end position="94"/>
    </location>
</feature>
<feature type="transmembrane region" description="Helical" evidence="1">
    <location>
        <begin position="100"/>
        <end position="117"/>
    </location>
</feature>
<evidence type="ECO:0000313" key="3">
    <source>
        <dbReference type="Proteomes" id="UP001596990"/>
    </source>
</evidence>
<dbReference type="EMBL" id="JBHTKL010000002">
    <property type="protein sequence ID" value="MFD1019260.1"/>
    <property type="molecule type" value="Genomic_DNA"/>
</dbReference>
<proteinExistence type="predicted"/>
<accession>A0ABW3KZY1</accession>
<feature type="transmembrane region" description="Helical" evidence="1">
    <location>
        <begin position="138"/>
        <end position="162"/>
    </location>
</feature>
<feature type="transmembrane region" description="Helical" evidence="1">
    <location>
        <begin position="229"/>
        <end position="252"/>
    </location>
</feature>
<keyword evidence="1" id="KW-1133">Transmembrane helix</keyword>
<keyword evidence="3" id="KW-1185">Reference proteome</keyword>
<dbReference type="Proteomes" id="UP001596990">
    <property type="component" value="Unassembled WGS sequence"/>
</dbReference>
<keyword evidence="1" id="KW-0812">Transmembrane</keyword>
<name>A0ABW3KZY1_9BACI</name>
<reference evidence="3" key="1">
    <citation type="journal article" date="2019" name="Int. J. Syst. Evol. Microbiol.">
        <title>The Global Catalogue of Microorganisms (GCM) 10K type strain sequencing project: providing services to taxonomists for standard genome sequencing and annotation.</title>
        <authorList>
            <consortium name="The Broad Institute Genomics Platform"/>
            <consortium name="The Broad Institute Genome Sequencing Center for Infectious Disease"/>
            <person name="Wu L."/>
            <person name="Ma J."/>
        </authorList>
    </citation>
    <scope>NUCLEOTIDE SEQUENCE [LARGE SCALE GENOMIC DNA]</scope>
    <source>
        <strain evidence="3">CCUG 56607</strain>
    </source>
</reference>
<dbReference type="RefSeq" id="WP_386058804.1">
    <property type="nucleotide sequence ID" value="NZ_JBHTKL010000002.1"/>
</dbReference>
<comment type="caution">
    <text evidence="2">The sequence shown here is derived from an EMBL/GenBank/DDBJ whole genome shotgun (WGS) entry which is preliminary data.</text>
</comment>
<evidence type="ECO:0000313" key="2">
    <source>
        <dbReference type="EMBL" id="MFD1019260.1"/>
    </source>
</evidence>